<evidence type="ECO:0000313" key="4">
    <source>
        <dbReference type="WBParaSite" id="HNAJ_0000574001-mRNA-1"/>
    </source>
</evidence>
<accession>A0A0R3TFA0</accession>
<name>A0A0R3TFA0_RODNA</name>
<dbReference type="EMBL" id="UZAE01005307">
    <property type="protein sequence ID" value="VDO01597.1"/>
    <property type="molecule type" value="Genomic_DNA"/>
</dbReference>
<gene>
    <name evidence="2" type="ORF">HNAJ_LOCUS5737</name>
</gene>
<dbReference type="Proteomes" id="UP000278807">
    <property type="component" value="Unassembled WGS sequence"/>
</dbReference>
<evidence type="ECO:0000256" key="1">
    <source>
        <dbReference type="SAM" id="MobiDB-lite"/>
    </source>
</evidence>
<reference evidence="4" key="1">
    <citation type="submission" date="2017-02" db="UniProtKB">
        <authorList>
            <consortium name="WormBaseParasite"/>
        </authorList>
    </citation>
    <scope>IDENTIFICATION</scope>
</reference>
<dbReference type="AlphaFoldDB" id="A0A0R3TFA0"/>
<reference evidence="2 3" key="2">
    <citation type="submission" date="2018-11" db="EMBL/GenBank/DDBJ databases">
        <authorList>
            <consortium name="Pathogen Informatics"/>
        </authorList>
    </citation>
    <scope>NUCLEOTIDE SEQUENCE [LARGE SCALE GENOMIC DNA]</scope>
</reference>
<organism evidence="4">
    <name type="scientific">Rodentolepis nana</name>
    <name type="common">Dwarf tapeworm</name>
    <name type="synonym">Hymenolepis nana</name>
    <dbReference type="NCBI Taxonomy" id="102285"/>
    <lineage>
        <taxon>Eukaryota</taxon>
        <taxon>Metazoa</taxon>
        <taxon>Spiralia</taxon>
        <taxon>Lophotrochozoa</taxon>
        <taxon>Platyhelminthes</taxon>
        <taxon>Cestoda</taxon>
        <taxon>Eucestoda</taxon>
        <taxon>Cyclophyllidea</taxon>
        <taxon>Hymenolepididae</taxon>
        <taxon>Rodentolepis</taxon>
    </lineage>
</organism>
<protein>
    <submittedName>
        <fullName evidence="4">TSL-kinase interacting protein 1-like</fullName>
    </submittedName>
</protein>
<feature type="region of interest" description="Disordered" evidence="1">
    <location>
        <begin position="141"/>
        <end position="161"/>
    </location>
</feature>
<dbReference type="WBParaSite" id="HNAJ_0000574001-mRNA-1">
    <property type="protein sequence ID" value="HNAJ_0000574001-mRNA-1"/>
    <property type="gene ID" value="HNAJ_0000574001"/>
</dbReference>
<evidence type="ECO:0000313" key="3">
    <source>
        <dbReference type="Proteomes" id="UP000278807"/>
    </source>
</evidence>
<keyword evidence="3" id="KW-1185">Reference proteome</keyword>
<sequence length="187" mass="20796">MTAIVSNSSVVPPSRFKEASTLHSSTCSRIVTTPHGNIEPPAVVADIKGTTMEPDQLMACSWLQATSASKIIDHSGSGHKPVIPKNELHRCSLNFNQHPDKLCTDITNIMIRCAKKTIPRGKTKHIRVFWSKHLEELKRKRDALRNTSNQPGRTEDVKAWRRQSASVLRQAILQAKRTSTMASHLAS</sequence>
<proteinExistence type="predicted"/>
<evidence type="ECO:0000313" key="2">
    <source>
        <dbReference type="EMBL" id="VDO01597.1"/>
    </source>
</evidence>